<reference evidence="6" key="1">
    <citation type="submission" date="2017-04" db="EMBL/GenBank/DDBJ databases">
        <authorList>
            <person name="Varghese N."/>
            <person name="Submissions S."/>
        </authorList>
    </citation>
    <scope>NUCLEOTIDE SEQUENCE [LARGE SCALE GENOMIC DNA]</scope>
    <source>
        <strain evidence="6">RKEM611</strain>
    </source>
</reference>
<dbReference type="InterPro" id="IPR049712">
    <property type="entry name" value="Poly_export"/>
</dbReference>
<accession>A0A1Y6BUL4</accession>
<dbReference type="EMBL" id="FWZT01000007">
    <property type="protein sequence ID" value="SMF20985.1"/>
    <property type="molecule type" value="Genomic_DNA"/>
</dbReference>
<dbReference type="Pfam" id="PF10531">
    <property type="entry name" value="SLBB"/>
    <property type="match status" value="1"/>
</dbReference>
<dbReference type="OrthoDB" id="193635at2"/>
<dbReference type="PANTHER" id="PTHR33619">
    <property type="entry name" value="POLYSACCHARIDE EXPORT PROTEIN GFCE-RELATED"/>
    <property type="match status" value="1"/>
</dbReference>
<dbReference type="STRING" id="1513793.SAMN06296036_10777"/>
<feature type="chain" id="PRO_5012418699" evidence="2">
    <location>
        <begin position="21"/>
        <end position="202"/>
    </location>
</feature>
<gene>
    <name evidence="5" type="ORF">SAMN06296036_10777</name>
</gene>
<protein>
    <submittedName>
        <fullName evidence="5">SLBB domain-containing protein</fullName>
    </submittedName>
</protein>
<feature type="domain" description="Polysaccharide export protein N-terminal" evidence="3">
    <location>
        <begin position="44"/>
        <end position="114"/>
    </location>
</feature>
<keyword evidence="1 2" id="KW-0732">Signal</keyword>
<dbReference type="GO" id="GO:0015159">
    <property type="term" value="F:polysaccharide transmembrane transporter activity"/>
    <property type="evidence" value="ECO:0007669"/>
    <property type="project" value="InterPro"/>
</dbReference>
<dbReference type="InterPro" id="IPR019554">
    <property type="entry name" value="Soluble_ligand-bd"/>
</dbReference>
<dbReference type="AlphaFoldDB" id="A0A1Y6BUL4"/>
<name>A0A1Y6BUL4_9BACT</name>
<evidence type="ECO:0000313" key="6">
    <source>
        <dbReference type="Proteomes" id="UP000192907"/>
    </source>
</evidence>
<dbReference type="Proteomes" id="UP000192907">
    <property type="component" value="Unassembled WGS sequence"/>
</dbReference>
<dbReference type="Gene3D" id="3.30.1950.10">
    <property type="entry name" value="wza like domain"/>
    <property type="match status" value="1"/>
</dbReference>
<evidence type="ECO:0000256" key="1">
    <source>
        <dbReference type="ARBA" id="ARBA00022729"/>
    </source>
</evidence>
<sequence length="202" mass="22361">MSRWKFIVVPLMLCMGCAGTPETENTWQDITHAPKGSTFSGGNGQYVYAPGDVVEVYVHREPRFSGTFLIHKSGYIQLPRVGPVYAKDRTPSLLKAAIQTKLRPYVRYPKVTVSASHLSSYRVIFSGQVRKPGTYSYNKRTSLLEGLAKAGGVTSKGALVILIRKTSHGSKSRYVVNYQALVSGERGLDNLFLERGDLIFVN</sequence>
<dbReference type="PANTHER" id="PTHR33619:SF3">
    <property type="entry name" value="POLYSACCHARIDE EXPORT PROTEIN GFCE-RELATED"/>
    <property type="match status" value="1"/>
</dbReference>
<evidence type="ECO:0000259" key="3">
    <source>
        <dbReference type="Pfam" id="PF02563"/>
    </source>
</evidence>
<proteinExistence type="predicted"/>
<dbReference type="Pfam" id="PF02563">
    <property type="entry name" value="Poly_export"/>
    <property type="match status" value="1"/>
</dbReference>
<evidence type="ECO:0000256" key="2">
    <source>
        <dbReference type="SAM" id="SignalP"/>
    </source>
</evidence>
<keyword evidence="6" id="KW-1185">Reference proteome</keyword>
<evidence type="ECO:0000313" key="5">
    <source>
        <dbReference type="EMBL" id="SMF20985.1"/>
    </source>
</evidence>
<organism evidence="5 6">
    <name type="scientific">Pseudobacteriovorax antillogorgiicola</name>
    <dbReference type="NCBI Taxonomy" id="1513793"/>
    <lineage>
        <taxon>Bacteria</taxon>
        <taxon>Pseudomonadati</taxon>
        <taxon>Bdellovibrionota</taxon>
        <taxon>Oligoflexia</taxon>
        <taxon>Oligoflexales</taxon>
        <taxon>Pseudobacteriovoracaceae</taxon>
        <taxon>Pseudobacteriovorax</taxon>
    </lineage>
</organism>
<dbReference type="Gene3D" id="3.10.560.10">
    <property type="entry name" value="Outer membrane lipoprotein wza domain like"/>
    <property type="match status" value="1"/>
</dbReference>
<dbReference type="InterPro" id="IPR003715">
    <property type="entry name" value="Poly_export_N"/>
</dbReference>
<feature type="domain" description="Soluble ligand binding" evidence="4">
    <location>
        <begin position="126"/>
        <end position="173"/>
    </location>
</feature>
<feature type="signal peptide" evidence="2">
    <location>
        <begin position="1"/>
        <end position="20"/>
    </location>
</feature>
<dbReference type="RefSeq" id="WP_132318525.1">
    <property type="nucleotide sequence ID" value="NZ_FWZT01000007.1"/>
</dbReference>
<evidence type="ECO:0000259" key="4">
    <source>
        <dbReference type="Pfam" id="PF10531"/>
    </source>
</evidence>